<reference evidence="2 3" key="1">
    <citation type="submission" date="2019-06" db="EMBL/GenBank/DDBJ databases">
        <title>Draft genome of Streptomyces sedi sp. JCM16909.</title>
        <authorList>
            <person name="Klykleung N."/>
            <person name="Tanasupawat S."/>
            <person name="Kudo T."/>
            <person name="Yuki M."/>
            <person name="Ohkuma M."/>
        </authorList>
    </citation>
    <scope>NUCLEOTIDE SEQUENCE [LARGE SCALE GENOMIC DNA]</scope>
    <source>
        <strain evidence="2 3">JCM 16909</strain>
    </source>
</reference>
<dbReference type="OrthoDB" id="4221186at2"/>
<keyword evidence="1" id="KW-0472">Membrane</keyword>
<dbReference type="RefSeq" id="WP_139640245.1">
    <property type="nucleotide sequence ID" value="NZ_BAAAZS010000066.1"/>
</dbReference>
<dbReference type="Proteomes" id="UP000311713">
    <property type="component" value="Unassembled WGS sequence"/>
</dbReference>
<gene>
    <name evidence="2" type="ORF">FH715_02140</name>
</gene>
<dbReference type="AlphaFoldDB" id="A0A5C4VFE3"/>
<evidence type="ECO:0000313" key="3">
    <source>
        <dbReference type="Proteomes" id="UP000311713"/>
    </source>
</evidence>
<organism evidence="2 3">
    <name type="scientific">Streptomyces sedi</name>
    <dbReference type="NCBI Taxonomy" id="555059"/>
    <lineage>
        <taxon>Bacteria</taxon>
        <taxon>Bacillati</taxon>
        <taxon>Actinomycetota</taxon>
        <taxon>Actinomycetes</taxon>
        <taxon>Kitasatosporales</taxon>
        <taxon>Streptomycetaceae</taxon>
        <taxon>Streptomyces</taxon>
    </lineage>
</organism>
<keyword evidence="1" id="KW-0812">Transmembrane</keyword>
<dbReference type="EMBL" id="VDGT01000001">
    <property type="protein sequence ID" value="TNM34492.1"/>
    <property type="molecule type" value="Genomic_DNA"/>
</dbReference>
<keyword evidence="1" id="KW-1133">Transmembrane helix</keyword>
<feature type="transmembrane region" description="Helical" evidence="1">
    <location>
        <begin position="48"/>
        <end position="71"/>
    </location>
</feature>
<name>A0A5C4VFE3_9ACTN</name>
<evidence type="ECO:0000313" key="2">
    <source>
        <dbReference type="EMBL" id="TNM34492.1"/>
    </source>
</evidence>
<sequence length="247" mass="26031">MTNVPNEWSEDDSLLVELRHAAQEVEAGPVPVDRIVRRGRHLRARRRALAVGSAGAAGVLGVVLASAPSWWGGEDGARGEAAPPVVGAPGEVLEVGPAEPVAINDALVVGLLAEGRQNYVLSSPDSFDEAVEEARGVSGDNLGVDSISLHLEMDEGEPSLIGGTWRSDDGPPSRIEVLPHGESTTVEATVVALEGEDWGVYFLDPLHSSEIDTGFEVVAYDEEGAPFDFANCCVPANDNEDLGYEVP</sequence>
<accession>A0A5C4VFE3</accession>
<proteinExistence type="predicted"/>
<keyword evidence="3" id="KW-1185">Reference proteome</keyword>
<protein>
    <submittedName>
        <fullName evidence="2">Uncharacterized protein</fullName>
    </submittedName>
</protein>
<evidence type="ECO:0000256" key="1">
    <source>
        <dbReference type="SAM" id="Phobius"/>
    </source>
</evidence>
<comment type="caution">
    <text evidence="2">The sequence shown here is derived from an EMBL/GenBank/DDBJ whole genome shotgun (WGS) entry which is preliminary data.</text>
</comment>